<dbReference type="CDD" id="cd05466">
    <property type="entry name" value="PBP2_LTTR_substrate"/>
    <property type="match status" value="1"/>
</dbReference>
<accession>A0ABT7AEJ4</accession>
<proteinExistence type="inferred from homology"/>
<dbReference type="InterPro" id="IPR000847">
    <property type="entry name" value="LysR_HTH_N"/>
</dbReference>
<dbReference type="RefSeq" id="WP_283739797.1">
    <property type="nucleotide sequence ID" value="NZ_JASJEV010000003.1"/>
</dbReference>
<dbReference type="PRINTS" id="PR00039">
    <property type="entry name" value="HTHLYSR"/>
</dbReference>
<dbReference type="Pfam" id="PF03466">
    <property type="entry name" value="LysR_substrate"/>
    <property type="match status" value="1"/>
</dbReference>
<dbReference type="SUPFAM" id="SSF46785">
    <property type="entry name" value="Winged helix' DNA-binding domain"/>
    <property type="match status" value="1"/>
</dbReference>
<dbReference type="PROSITE" id="PS50931">
    <property type="entry name" value="HTH_LYSR"/>
    <property type="match status" value="1"/>
</dbReference>
<evidence type="ECO:0000313" key="6">
    <source>
        <dbReference type="EMBL" id="MDJ1157799.1"/>
    </source>
</evidence>
<reference evidence="6 7" key="1">
    <citation type="submission" date="2023-05" db="EMBL/GenBank/DDBJ databases">
        <title>Chelatococcus sp. nov., a moderately thermophilic bacterium isolated from hot spring microbial mat.</title>
        <authorList>
            <person name="Hu C.-J."/>
            <person name="Li W.-J."/>
        </authorList>
    </citation>
    <scope>NUCLEOTIDE SEQUENCE [LARGE SCALE GENOMIC DNA]</scope>
    <source>
        <strain evidence="6 7">SYSU G07232</strain>
    </source>
</reference>
<dbReference type="InterPro" id="IPR036390">
    <property type="entry name" value="WH_DNA-bd_sf"/>
</dbReference>
<dbReference type="PANTHER" id="PTHR30126:SF39">
    <property type="entry name" value="HTH-TYPE TRANSCRIPTIONAL REGULATOR CYSL"/>
    <property type="match status" value="1"/>
</dbReference>
<keyword evidence="7" id="KW-1185">Reference proteome</keyword>
<evidence type="ECO:0000256" key="4">
    <source>
        <dbReference type="ARBA" id="ARBA00023163"/>
    </source>
</evidence>
<dbReference type="SUPFAM" id="SSF53850">
    <property type="entry name" value="Periplasmic binding protein-like II"/>
    <property type="match status" value="1"/>
</dbReference>
<name>A0ABT7AEJ4_9HYPH</name>
<dbReference type="Pfam" id="PF00126">
    <property type="entry name" value="HTH_1"/>
    <property type="match status" value="1"/>
</dbReference>
<comment type="similarity">
    <text evidence="1">Belongs to the LysR transcriptional regulatory family.</text>
</comment>
<dbReference type="Proteomes" id="UP001321492">
    <property type="component" value="Unassembled WGS sequence"/>
</dbReference>
<evidence type="ECO:0000256" key="2">
    <source>
        <dbReference type="ARBA" id="ARBA00023015"/>
    </source>
</evidence>
<evidence type="ECO:0000313" key="7">
    <source>
        <dbReference type="Proteomes" id="UP001321492"/>
    </source>
</evidence>
<evidence type="ECO:0000256" key="3">
    <source>
        <dbReference type="ARBA" id="ARBA00023125"/>
    </source>
</evidence>
<dbReference type="InterPro" id="IPR005119">
    <property type="entry name" value="LysR_subst-bd"/>
</dbReference>
<gene>
    <name evidence="6" type="ORF">QNA08_06085</name>
</gene>
<evidence type="ECO:0000256" key="1">
    <source>
        <dbReference type="ARBA" id="ARBA00009437"/>
    </source>
</evidence>
<keyword evidence="2" id="KW-0805">Transcription regulation</keyword>
<evidence type="ECO:0000259" key="5">
    <source>
        <dbReference type="PROSITE" id="PS50931"/>
    </source>
</evidence>
<organism evidence="6 7">
    <name type="scientific">Chelatococcus albus</name>
    <dbReference type="NCBI Taxonomy" id="3047466"/>
    <lineage>
        <taxon>Bacteria</taxon>
        <taxon>Pseudomonadati</taxon>
        <taxon>Pseudomonadota</taxon>
        <taxon>Alphaproteobacteria</taxon>
        <taxon>Hyphomicrobiales</taxon>
        <taxon>Chelatococcaceae</taxon>
        <taxon>Chelatococcus</taxon>
    </lineage>
</organism>
<sequence length="301" mass="32415">MNLDDLRALVAVAEAGSLARAATRLNLTQPAVTRRIQRLEADLGVLLLDRDQKPARLTRDGELAYRQGLKLLNAANSFAAEMAGEREAPPLRIGISNGIADTVLGLALDAVRHAAPHLRLVLAVDHTKDLVKRLVAHELDAVLGVRALGLPFEGPFNARQIARERVIVVAPAEHPIDARTTLAELAHEPWVINPDGCGFRTQLDRALARVGASVDVAVELWGTEMQLALVARGAGLCLVPARMLMASPWRSRLKPLDVSDFQAELAVWLITSPDLGARAPAVEALAQAVEHEMLPARPAAE</sequence>
<dbReference type="Gene3D" id="1.10.10.10">
    <property type="entry name" value="Winged helix-like DNA-binding domain superfamily/Winged helix DNA-binding domain"/>
    <property type="match status" value="1"/>
</dbReference>
<dbReference type="PANTHER" id="PTHR30126">
    <property type="entry name" value="HTH-TYPE TRANSCRIPTIONAL REGULATOR"/>
    <property type="match status" value="1"/>
</dbReference>
<dbReference type="Gene3D" id="3.40.190.10">
    <property type="entry name" value="Periplasmic binding protein-like II"/>
    <property type="match status" value="2"/>
</dbReference>
<keyword evidence="4" id="KW-0804">Transcription</keyword>
<feature type="domain" description="HTH lysR-type" evidence="5">
    <location>
        <begin position="1"/>
        <end position="58"/>
    </location>
</feature>
<keyword evidence="3" id="KW-0238">DNA-binding</keyword>
<dbReference type="InterPro" id="IPR036388">
    <property type="entry name" value="WH-like_DNA-bd_sf"/>
</dbReference>
<dbReference type="EMBL" id="JASJEV010000003">
    <property type="protein sequence ID" value="MDJ1157799.1"/>
    <property type="molecule type" value="Genomic_DNA"/>
</dbReference>
<protein>
    <submittedName>
        <fullName evidence="6">LysR family transcriptional regulator</fullName>
    </submittedName>
</protein>
<comment type="caution">
    <text evidence="6">The sequence shown here is derived from an EMBL/GenBank/DDBJ whole genome shotgun (WGS) entry which is preliminary data.</text>
</comment>